<dbReference type="InterPro" id="IPR009959">
    <property type="entry name" value="Cyclase_SnoaL-like"/>
</dbReference>
<evidence type="ECO:0000313" key="1">
    <source>
        <dbReference type="EMBL" id="MCX2972983.1"/>
    </source>
</evidence>
<reference evidence="1" key="1">
    <citation type="submission" date="2019-02" db="EMBL/GenBank/DDBJ databases">
        <authorList>
            <person name="Li S.-H."/>
        </authorList>
    </citation>
    <scope>NUCLEOTIDE SEQUENCE</scope>
    <source>
        <strain evidence="1">IMCC8485</strain>
    </source>
</reference>
<dbReference type="EMBL" id="SHNP01000002">
    <property type="protein sequence ID" value="MCX2972983.1"/>
    <property type="molecule type" value="Genomic_DNA"/>
</dbReference>
<comment type="caution">
    <text evidence="1">The sequence shown here is derived from an EMBL/GenBank/DDBJ whole genome shotgun (WGS) entry which is preliminary data.</text>
</comment>
<dbReference type="RefSeq" id="WP_279251947.1">
    <property type="nucleotide sequence ID" value="NZ_SHNP01000002.1"/>
</dbReference>
<organism evidence="1 2">
    <name type="scientific">Candidatus Seongchinamella marina</name>
    <dbReference type="NCBI Taxonomy" id="2518990"/>
    <lineage>
        <taxon>Bacteria</taxon>
        <taxon>Pseudomonadati</taxon>
        <taxon>Pseudomonadota</taxon>
        <taxon>Gammaproteobacteria</taxon>
        <taxon>Cellvibrionales</taxon>
        <taxon>Halieaceae</taxon>
        <taxon>Seongchinamella</taxon>
    </lineage>
</organism>
<accession>A0ABT3SSM2</accession>
<dbReference type="SUPFAM" id="SSF54427">
    <property type="entry name" value="NTF2-like"/>
    <property type="match status" value="2"/>
</dbReference>
<evidence type="ECO:0000313" key="2">
    <source>
        <dbReference type="Proteomes" id="UP001143307"/>
    </source>
</evidence>
<keyword evidence="2" id="KW-1185">Reference proteome</keyword>
<dbReference type="PANTHER" id="PTHR38436">
    <property type="entry name" value="POLYKETIDE CYCLASE SNOAL-LIKE DOMAIN"/>
    <property type="match status" value="1"/>
</dbReference>
<dbReference type="Pfam" id="PF07366">
    <property type="entry name" value="SnoaL"/>
    <property type="match status" value="2"/>
</dbReference>
<name>A0ABT3SSM2_9GAMM</name>
<sequence>MENHYDSAPASGEPAGLPGFDPEFTDIVDYILRITYRIWEGKQVGLCYDYYSEDCPVYTLAGYTQGAEEVTQNTMRTLAGFPDRTLHADNIVWGGDAETGYHSSHLICTNMTNLGPSEFGDATGAQAQIQVIAHCVCKDNKIIEEWLVRDNYSLAIQLGADPLEYAREQAARPLEPSGTFAQWLKSEHERVSMQAREKITYSPVAEDNEKYISAALGNIWNARMLGDCRLLYTENARLHASARDDYDGVERISQFYMEMLGSMPDAKISVDYSCSNSMLAGEYVAVRWVIAGTHSGGALWGAPTGAPLLILGESQYRIVDGKVVEEWLVFDELAVLTQIERARLAIEQATTGE</sequence>
<protein>
    <submittedName>
        <fullName evidence="1">Nuclear transport factor 2 family protein</fullName>
    </submittedName>
</protein>
<proteinExistence type="predicted"/>
<dbReference type="Proteomes" id="UP001143307">
    <property type="component" value="Unassembled WGS sequence"/>
</dbReference>
<dbReference type="Gene3D" id="3.10.450.50">
    <property type="match status" value="2"/>
</dbReference>
<dbReference type="PANTHER" id="PTHR38436:SF1">
    <property type="entry name" value="ESTER CYCLASE"/>
    <property type="match status" value="1"/>
</dbReference>
<dbReference type="InterPro" id="IPR032710">
    <property type="entry name" value="NTF2-like_dom_sf"/>
</dbReference>
<gene>
    <name evidence="1" type="ORF">EYC87_05210</name>
</gene>